<evidence type="ECO:0000313" key="1">
    <source>
        <dbReference type="EMBL" id="KAJ1084039.1"/>
    </source>
</evidence>
<dbReference type="EMBL" id="JANPWB010000016">
    <property type="protein sequence ID" value="KAJ1084039.1"/>
    <property type="molecule type" value="Genomic_DNA"/>
</dbReference>
<proteinExistence type="predicted"/>
<dbReference type="InterPro" id="IPR042566">
    <property type="entry name" value="L1_C"/>
</dbReference>
<gene>
    <name evidence="1" type="ORF">NDU88_004194</name>
</gene>
<comment type="caution">
    <text evidence="1">The sequence shown here is derived from an EMBL/GenBank/DDBJ whole genome shotgun (WGS) entry which is preliminary data.</text>
</comment>
<organism evidence="1 2">
    <name type="scientific">Pleurodeles waltl</name>
    <name type="common">Iberian ribbed newt</name>
    <dbReference type="NCBI Taxonomy" id="8319"/>
    <lineage>
        <taxon>Eukaryota</taxon>
        <taxon>Metazoa</taxon>
        <taxon>Chordata</taxon>
        <taxon>Craniata</taxon>
        <taxon>Vertebrata</taxon>
        <taxon>Euteleostomi</taxon>
        <taxon>Amphibia</taxon>
        <taxon>Batrachia</taxon>
        <taxon>Caudata</taxon>
        <taxon>Salamandroidea</taxon>
        <taxon>Salamandridae</taxon>
        <taxon>Pleurodelinae</taxon>
        <taxon>Pleurodeles</taxon>
    </lineage>
</organism>
<name>A0AAV7KZM3_PLEWA</name>
<dbReference type="AlphaFoldDB" id="A0AAV7KZM3"/>
<dbReference type="Gene3D" id="3.30.250.20">
    <property type="entry name" value="L1 transposable element, C-terminal domain"/>
    <property type="match status" value="1"/>
</dbReference>
<reference evidence="1" key="1">
    <citation type="journal article" date="2022" name="bioRxiv">
        <title>Sequencing and chromosome-scale assembly of the giantPleurodeles waltlgenome.</title>
        <authorList>
            <person name="Brown T."/>
            <person name="Elewa A."/>
            <person name="Iarovenko S."/>
            <person name="Subramanian E."/>
            <person name="Araus A.J."/>
            <person name="Petzold A."/>
            <person name="Susuki M."/>
            <person name="Suzuki K.-i.T."/>
            <person name="Hayashi T."/>
            <person name="Toyoda A."/>
            <person name="Oliveira C."/>
            <person name="Osipova E."/>
            <person name="Leigh N.D."/>
            <person name="Simon A."/>
            <person name="Yun M.H."/>
        </authorList>
    </citation>
    <scope>NUCLEOTIDE SEQUENCE</scope>
    <source>
        <strain evidence="1">20211129_DDA</strain>
        <tissue evidence="1">Liver</tissue>
    </source>
</reference>
<dbReference type="Proteomes" id="UP001066276">
    <property type="component" value="Chromosome 12"/>
</dbReference>
<accession>A0AAV7KZM3</accession>
<sequence length="106" mass="12433">MQRCTGQELKELRYEGEVLVLYPDFMQQAHKTPKHFVPDKRKLQELKLEYNMLYSAYLRVMVDGKPKLFGNPKQLTQFLKRYKCAKLKQREPGPGGTDKLASGTRR</sequence>
<protein>
    <submittedName>
        <fullName evidence="1">Uncharacterized protein</fullName>
    </submittedName>
</protein>
<evidence type="ECO:0000313" key="2">
    <source>
        <dbReference type="Proteomes" id="UP001066276"/>
    </source>
</evidence>
<keyword evidence="2" id="KW-1185">Reference proteome</keyword>